<evidence type="ECO:0000256" key="3">
    <source>
        <dbReference type="ARBA" id="ARBA00022448"/>
    </source>
</evidence>
<dbReference type="SUPFAM" id="SSF52540">
    <property type="entry name" value="P-loop containing nucleoside triphosphate hydrolases"/>
    <property type="match status" value="1"/>
</dbReference>
<organism evidence="9 10">
    <name type="scientific">Candidatus Shapirobacteria bacterium CG09_land_8_20_14_0_10_38_17</name>
    <dbReference type="NCBI Taxonomy" id="1974884"/>
    <lineage>
        <taxon>Bacteria</taxon>
        <taxon>Candidatus Shapironibacteriota</taxon>
    </lineage>
</organism>
<keyword evidence="3" id="KW-0813">Transport</keyword>
<evidence type="ECO:0000256" key="7">
    <source>
        <dbReference type="ARBA" id="ARBA00023136"/>
    </source>
</evidence>
<gene>
    <name evidence="9" type="ORF">COT63_00580</name>
</gene>
<dbReference type="InterPro" id="IPR003593">
    <property type="entry name" value="AAA+_ATPase"/>
</dbReference>
<evidence type="ECO:0000313" key="10">
    <source>
        <dbReference type="Proteomes" id="UP000231282"/>
    </source>
</evidence>
<keyword evidence="9" id="KW-0132">Cell division</keyword>
<keyword evidence="5" id="KW-0547">Nucleotide-binding</keyword>
<dbReference type="EMBL" id="PEZH01000010">
    <property type="protein sequence ID" value="PIS15324.1"/>
    <property type="molecule type" value="Genomic_DNA"/>
</dbReference>
<accession>A0A2H0WRM8</accession>
<comment type="caution">
    <text evidence="9">The sequence shown here is derived from an EMBL/GenBank/DDBJ whole genome shotgun (WGS) entry which is preliminary data.</text>
</comment>
<dbReference type="GO" id="GO:0005524">
    <property type="term" value="F:ATP binding"/>
    <property type="evidence" value="ECO:0007669"/>
    <property type="project" value="UniProtKB-KW"/>
</dbReference>
<evidence type="ECO:0000256" key="6">
    <source>
        <dbReference type="ARBA" id="ARBA00022840"/>
    </source>
</evidence>
<dbReference type="PANTHER" id="PTHR43166:SF9">
    <property type="entry name" value="GLUTAMATE_ASPARTATE IMPORT ATP-BINDING PROTEIN GLTL"/>
    <property type="match status" value="1"/>
</dbReference>
<name>A0A2H0WRM8_9BACT</name>
<evidence type="ECO:0000256" key="4">
    <source>
        <dbReference type="ARBA" id="ARBA00022475"/>
    </source>
</evidence>
<dbReference type="SMART" id="SM00382">
    <property type="entry name" value="AAA"/>
    <property type="match status" value="1"/>
</dbReference>
<keyword evidence="7" id="KW-0472">Membrane</keyword>
<comment type="subcellular location">
    <subcellularLocation>
        <location evidence="1">Cell membrane</location>
        <topology evidence="1">Peripheral membrane protein</topology>
    </subcellularLocation>
</comment>
<dbReference type="InterPro" id="IPR003439">
    <property type="entry name" value="ABC_transporter-like_ATP-bd"/>
</dbReference>
<keyword evidence="6 9" id="KW-0067">ATP-binding</keyword>
<feature type="domain" description="ABC transporter" evidence="8">
    <location>
        <begin position="10"/>
        <end position="232"/>
    </location>
</feature>
<dbReference type="GO" id="GO:0051301">
    <property type="term" value="P:cell division"/>
    <property type="evidence" value="ECO:0007669"/>
    <property type="project" value="UniProtKB-KW"/>
</dbReference>
<evidence type="ECO:0000313" key="9">
    <source>
        <dbReference type="EMBL" id="PIS15324.1"/>
    </source>
</evidence>
<dbReference type="GO" id="GO:0005886">
    <property type="term" value="C:plasma membrane"/>
    <property type="evidence" value="ECO:0007669"/>
    <property type="project" value="UniProtKB-SubCell"/>
</dbReference>
<evidence type="ECO:0000259" key="8">
    <source>
        <dbReference type="PROSITE" id="PS50893"/>
    </source>
</evidence>
<comment type="similarity">
    <text evidence="2">Belongs to the ABC transporter superfamily.</text>
</comment>
<keyword evidence="4" id="KW-1003">Cell membrane</keyword>
<evidence type="ECO:0000256" key="2">
    <source>
        <dbReference type="ARBA" id="ARBA00005417"/>
    </source>
</evidence>
<dbReference type="AlphaFoldDB" id="A0A2H0WRM8"/>
<sequence length="232" mass="26092">MPKSKEKPIIKIDKVSKEFGSLAVLKEISFNIYPREFLFLIGPSGAGKTTLFRLLTHEIVPTQGEILFDDIKVSGKLAGRQLCELRRRVGRVFQDLKLIGDKTVAENIELIFDILGIDRKRAFEESQKLLDLVGLNERADLFPSQLSEGEKQRVGIARTLVGQPDVLLVDEPTSNLDPATSWQIIEMLRDINNKGTAVVIATHDEDIVSSLKVRVIEIDKGKLVRDEKRGKY</sequence>
<evidence type="ECO:0000256" key="1">
    <source>
        <dbReference type="ARBA" id="ARBA00004202"/>
    </source>
</evidence>
<dbReference type="PROSITE" id="PS50893">
    <property type="entry name" value="ABC_TRANSPORTER_2"/>
    <property type="match status" value="1"/>
</dbReference>
<dbReference type="Gene3D" id="3.40.50.300">
    <property type="entry name" value="P-loop containing nucleotide triphosphate hydrolases"/>
    <property type="match status" value="1"/>
</dbReference>
<dbReference type="FunFam" id="3.40.50.300:FF:000056">
    <property type="entry name" value="Cell division ATP-binding protein FtsE"/>
    <property type="match status" value="1"/>
</dbReference>
<dbReference type="Pfam" id="PF00005">
    <property type="entry name" value="ABC_tran"/>
    <property type="match status" value="1"/>
</dbReference>
<reference evidence="10" key="1">
    <citation type="submission" date="2017-09" db="EMBL/GenBank/DDBJ databases">
        <title>Depth-based differentiation of microbial function through sediment-hosted aquifers and enrichment of novel symbionts in the deep terrestrial subsurface.</title>
        <authorList>
            <person name="Probst A.J."/>
            <person name="Ladd B."/>
            <person name="Jarett J.K."/>
            <person name="Geller-Mcgrath D.E."/>
            <person name="Sieber C.M.K."/>
            <person name="Emerson J.B."/>
            <person name="Anantharaman K."/>
            <person name="Thomas B.C."/>
            <person name="Malmstrom R."/>
            <person name="Stieglmeier M."/>
            <person name="Klingl A."/>
            <person name="Woyke T."/>
            <person name="Ryan C.M."/>
            <person name="Banfield J.F."/>
        </authorList>
    </citation>
    <scope>NUCLEOTIDE SEQUENCE [LARGE SCALE GENOMIC DNA]</scope>
</reference>
<dbReference type="GO" id="GO:0016887">
    <property type="term" value="F:ATP hydrolysis activity"/>
    <property type="evidence" value="ECO:0007669"/>
    <property type="project" value="InterPro"/>
</dbReference>
<dbReference type="InterPro" id="IPR050086">
    <property type="entry name" value="MetN_ABC_transporter-like"/>
</dbReference>
<dbReference type="Proteomes" id="UP000231282">
    <property type="component" value="Unassembled WGS sequence"/>
</dbReference>
<dbReference type="PANTHER" id="PTHR43166">
    <property type="entry name" value="AMINO ACID IMPORT ATP-BINDING PROTEIN"/>
    <property type="match status" value="1"/>
</dbReference>
<dbReference type="InterPro" id="IPR027417">
    <property type="entry name" value="P-loop_NTPase"/>
</dbReference>
<evidence type="ECO:0000256" key="5">
    <source>
        <dbReference type="ARBA" id="ARBA00022741"/>
    </source>
</evidence>
<proteinExistence type="inferred from homology"/>
<keyword evidence="9" id="KW-0131">Cell cycle</keyword>
<protein>
    <submittedName>
        <fullName evidence="9">Cell division ATP-binding protein FtsE</fullName>
    </submittedName>
</protein>